<evidence type="ECO:0000313" key="1">
    <source>
        <dbReference type="EMBL" id="KDR82244.1"/>
    </source>
</evidence>
<gene>
    <name evidence="1" type="ORF">GALMADRAFT_135604</name>
</gene>
<dbReference type="AlphaFoldDB" id="A0A067TQN6"/>
<name>A0A067TQN6_GALM3</name>
<protein>
    <submittedName>
        <fullName evidence="1">Uncharacterized protein</fullName>
    </submittedName>
</protein>
<keyword evidence="2" id="KW-1185">Reference proteome</keyword>
<dbReference type="Proteomes" id="UP000027222">
    <property type="component" value="Unassembled WGS sequence"/>
</dbReference>
<reference evidence="2" key="1">
    <citation type="journal article" date="2014" name="Proc. Natl. Acad. Sci. U.S.A.">
        <title>Extensive sampling of basidiomycete genomes demonstrates inadequacy of the white-rot/brown-rot paradigm for wood decay fungi.</title>
        <authorList>
            <person name="Riley R."/>
            <person name="Salamov A.A."/>
            <person name="Brown D.W."/>
            <person name="Nagy L.G."/>
            <person name="Floudas D."/>
            <person name="Held B.W."/>
            <person name="Levasseur A."/>
            <person name="Lombard V."/>
            <person name="Morin E."/>
            <person name="Otillar R."/>
            <person name="Lindquist E.A."/>
            <person name="Sun H."/>
            <person name="LaButti K.M."/>
            <person name="Schmutz J."/>
            <person name="Jabbour D."/>
            <person name="Luo H."/>
            <person name="Baker S.E."/>
            <person name="Pisabarro A.G."/>
            <person name="Walton J.D."/>
            <person name="Blanchette R.A."/>
            <person name="Henrissat B."/>
            <person name="Martin F."/>
            <person name="Cullen D."/>
            <person name="Hibbett D.S."/>
            <person name="Grigoriev I.V."/>
        </authorList>
    </citation>
    <scope>NUCLEOTIDE SEQUENCE [LARGE SCALE GENOMIC DNA]</scope>
    <source>
        <strain evidence="2">CBS 339.88</strain>
    </source>
</reference>
<proteinExistence type="predicted"/>
<accession>A0A067TQN6</accession>
<dbReference type="HOGENOM" id="CLU_1245456_0_0_1"/>
<evidence type="ECO:0000313" key="2">
    <source>
        <dbReference type="Proteomes" id="UP000027222"/>
    </source>
</evidence>
<organism evidence="1 2">
    <name type="scientific">Galerina marginata (strain CBS 339.88)</name>
    <dbReference type="NCBI Taxonomy" id="685588"/>
    <lineage>
        <taxon>Eukaryota</taxon>
        <taxon>Fungi</taxon>
        <taxon>Dikarya</taxon>
        <taxon>Basidiomycota</taxon>
        <taxon>Agaricomycotina</taxon>
        <taxon>Agaricomycetes</taxon>
        <taxon>Agaricomycetidae</taxon>
        <taxon>Agaricales</taxon>
        <taxon>Agaricineae</taxon>
        <taxon>Strophariaceae</taxon>
        <taxon>Galerina</taxon>
    </lineage>
</organism>
<dbReference type="EMBL" id="KL142370">
    <property type="protein sequence ID" value="KDR82244.1"/>
    <property type="molecule type" value="Genomic_DNA"/>
</dbReference>
<sequence>MHDGMFADLQWRISHAGWDGLTSFLSLFPFVEILQAPEYSLRVLLASFQESPCVWSLLHTLRITEYTTLTPSFAETLLRFLDRREGDELPIKVLDVTECVAQERQDWGFLERKHRPALKHLDERHPELVNRVALATSSPPTLTGASLTMTVGGVVIQFSTQLVLRMGSIVPGETAATYGESKSVFLPSPFLRPQFLFFVSSSFLSFHPFNFKDVLLFLSGWI</sequence>